<evidence type="ECO:0000313" key="5">
    <source>
        <dbReference type="EMBL" id="WOO40528.1"/>
    </source>
</evidence>
<dbReference type="KEGG" id="puo:RZN69_17560"/>
<accession>A0AAQ3L6W9</accession>
<proteinExistence type="predicted"/>
<dbReference type="EMBL" id="CP136920">
    <property type="protein sequence ID" value="WOO40528.1"/>
    <property type="molecule type" value="Genomic_DNA"/>
</dbReference>
<evidence type="ECO:0000313" key="3">
    <source>
        <dbReference type="EMBL" id="WOO40430.1"/>
    </source>
</evidence>
<sequence>MFIEITKDTAISGEPVFTDEKIEVSDSIGRLLINMNKAVQIEESEMARTDKDQKSQSKPTDSPPEESKKGNKK</sequence>
<evidence type="ECO:0000313" key="2">
    <source>
        <dbReference type="EMBL" id="WOO40381.1"/>
    </source>
</evidence>
<dbReference type="KEGG" id="puo:RZN69_18050"/>
<dbReference type="AlphaFoldDB" id="A0AAQ3L6W9"/>
<organism evidence="3 6">
    <name type="scientific">Rubellicoccus peritrichatus</name>
    <dbReference type="NCBI Taxonomy" id="3080537"/>
    <lineage>
        <taxon>Bacteria</taxon>
        <taxon>Pseudomonadati</taxon>
        <taxon>Verrucomicrobiota</taxon>
        <taxon>Opitutia</taxon>
        <taxon>Puniceicoccales</taxon>
        <taxon>Cerasicoccaceae</taxon>
        <taxon>Rubellicoccus</taxon>
    </lineage>
</organism>
<dbReference type="EMBL" id="CP136920">
    <property type="protein sequence ID" value="WOO40430.1"/>
    <property type="molecule type" value="Genomic_DNA"/>
</dbReference>
<dbReference type="KEGG" id="puo:RZN69_17805"/>
<dbReference type="EMBL" id="CP136920">
    <property type="protein sequence ID" value="WOO40381.1"/>
    <property type="molecule type" value="Genomic_DNA"/>
</dbReference>
<reference evidence="3 6" key="1">
    <citation type="submission" date="2023-10" db="EMBL/GenBank/DDBJ databases">
        <title>Rubellicoccus peritrichatus gen. nov., sp. nov., isolated from an algae of coral reef tank.</title>
        <authorList>
            <person name="Luo J."/>
        </authorList>
    </citation>
    <scope>NUCLEOTIDE SEQUENCE [LARGE SCALE GENOMIC DNA]</scope>
    <source>
        <strain evidence="3 6">CR14</strain>
    </source>
</reference>
<name>A0AAQ3L6W9_9BACT</name>
<evidence type="ECO:0000256" key="1">
    <source>
        <dbReference type="SAM" id="MobiDB-lite"/>
    </source>
</evidence>
<feature type="region of interest" description="Disordered" evidence="1">
    <location>
        <begin position="42"/>
        <end position="73"/>
    </location>
</feature>
<protein>
    <submittedName>
        <fullName evidence="3">Uncharacterized protein</fullName>
    </submittedName>
</protein>
<dbReference type="RefSeq" id="WP_317832599.1">
    <property type="nucleotide sequence ID" value="NZ_CP136920.1"/>
</dbReference>
<dbReference type="Proteomes" id="UP001304300">
    <property type="component" value="Chromosome"/>
</dbReference>
<dbReference type="KEGG" id="puo:RZN69_17315"/>
<gene>
    <name evidence="2" type="ORF">RZN69_17315</name>
    <name evidence="3" type="ORF">RZN69_17560</name>
    <name evidence="4" type="ORF">RZN69_17805</name>
    <name evidence="5" type="ORF">RZN69_18050</name>
</gene>
<evidence type="ECO:0000313" key="6">
    <source>
        <dbReference type="Proteomes" id="UP001304300"/>
    </source>
</evidence>
<dbReference type="EMBL" id="CP136920">
    <property type="protein sequence ID" value="WOO40479.1"/>
    <property type="molecule type" value="Genomic_DNA"/>
</dbReference>
<feature type="compositionally biased region" description="Basic and acidic residues" evidence="1">
    <location>
        <begin position="45"/>
        <end position="55"/>
    </location>
</feature>
<evidence type="ECO:0000313" key="4">
    <source>
        <dbReference type="EMBL" id="WOO40479.1"/>
    </source>
</evidence>
<keyword evidence="6" id="KW-1185">Reference proteome</keyword>